<dbReference type="EMBL" id="JARBDR010000246">
    <property type="protein sequence ID" value="KAJ8317757.1"/>
    <property type="molecule type" value="Genomic_DNA"/>
</dbReference>
<keyword evidence="8" id="KW-1185">Reference proteome</keyword>
<proteinExistence type="predicted"/>
<dbReference type="PROSITE" id="PS50966">
    <property type="entry name" value="ZF_SWIM"/>
    <property type="match status" value="1"/>
</dbReference>
<evidence type="ECO:0000256" key="2">
    <source>
        <dbReference type="ARBA" id="ARBA00022759"/>
    </source>
</evidence>
<name>A0ABQ9FP86_TEGGR</name>
<evidence type="ECO:0000259" key="6">
    <source>
        <dbReference type="PROSITE" id="PS50966"/>
    </source>
</evidence>
<dbReference type="Proteomes" id="UP001217089">
    <property type="component" value="Unassembled WGS sequence"/>
</dbReference>
<keyword evidence="4" id="KW-0269">Exonuclease</keyword>
<evidence type="ECO:0000256" key="3">
    <source>
        <dbReference type="ARBA" id="ARBA00022801"/>
    </source>
</evidence>
<protein>
    <recommendedName>
        <fullName evidence="6">SWIM-type domain-containing protein</fullName>
    </recommendedName>
</protein>
<dbReference type="Pfam" id="PF01771">
    <property type="entry name" value="Viral_alk_exo"/>
    <property type="match status" value="1"/>
</dbReference>
<dbReference type="InterPro" id="IPR034720">
    <property type="entry name" value="Viral_alk_exo"/>
</dbReference>
<dbReference type="PANTHER" id="PTHR47526:SF3">
    <property type="entry name" value="PHD-TYPE DOMAIN-CONTAINING PROTEIN"/>
    <property type="match status" value="1"/>
</dbReference>
<keyword evidence="5" id="KW-0863">Zinc-finger</keyword>
<keyword evidence="3" id="KW-0378">Hydrolase</keyword>
<dbReference type="PANTHER" id="PTHR47526">
    <property type="entry name" value="ATP-DEPENDENT DNA HELICASE"/>
    <property type="match status" value="1"/>
</dbReference>
<accession>A0ABQ9FP86</accession>
<dbReference type="InterPro" id="IPR007527">
    <property type="entry name" value="Znf_SWIM"/>
</dbReference>
<evidence type="ECO:0000256" key="4">
    <source>
        <dbReference type="ARBA" id="ARBA00022839"/>
    </source>
</evidence>
<dbReference type="InterPro" id="IPR011604">
    <property type="entry name" value="PDDEXK-like_dom_sf"/>
</dbReference>
<keyword evidence="5" id="KW-0862">Zinc</keyword>
<gene>
    <name evidence="7" type="ORF">KUTeg_005661</name>
</gene>
<feature type="domain" description="SWIM-type" evidence="6">
    <location>
        <begin position="71"/>
        <end position="110"/>
    </location>
</feature>
<evidence type="ECO:0000256" key="1">
    <source>
        <dbReference type="ARBA" id="ARBA00022722"/>
    </source>
</evidence>
<evidence type="ECO:0000313" key="7">
    <source>
        <dbReference type="EMBL" id="KAJ8317757.1"/>
    </source>
</evidence>
<organism evidence="7 8">
    <name type="scientific">Tegillarca granosa</name>
    <name type="common">Malaysian cockle</name>
    <name type="synonym">Anadara granosa</name>
    <dbReference type="NCBI Taxonomy" id="220873"/>
    <lineage>
        <taxon>Eukaryota</taxon>
        <taxon>Metazoa</taxon>
        <taxon>Spiralia</taxon>
        <taxon>Lophotrochozoa</taxon>
        <taxon>Mollusca</taxon>
        <taxon>Bivalvia</taxon>
        <taxon>Autobranchia</taxon>
        <taxon>Pteriomorphia</taxon>
        <taxon>Arcoida</taxon>
        <taxon>Arcoidea</taxon>
        <taxon>Arcidae</taxon>
        <taxon>Tegillarca</taxon>
    </lineage>
</organism>
<sequence>MANVGRLVDIPSDLSDAYLPYEPTLRQRQKAYAFSKNSYVQKIRITVGENSGETHISAKIFRSQRKTEAPHTVNMTINSLTKTLTEGHCSCKAGISGECAHLLAVVMTLQNWILEGYKEVPANPSCTSLPQQWDKPRGEKVQGEPVTQMVIVKPINTNRKRKPLVASFHDNRRKKLQATDLQYLQNLKDCPIAYVTQNKSDVTVNTPHGLQLVGSGLSYHPAQHGLYAVAIFFVTATSAALICPSDDAYGGIMNSSPRPSISSFMLNPLSIMTPSPVSNMLQSSNVFKWSNKPLLVLISLSDVDPENKSPLINLDDIRPAVETYNACGTLEFPLDKEINMPQDVKQYEHEWNCLKCDIIVSKEIEKETRDQAGSHRWQIERSCRITASNFGQIMKRKSAINEKFLKSIFQKQTFFSKATTYGTVQGQLLLTGSPFCDFVTYTRRDFNVQSIYPNYNTQQDMISKMSSVYVHYVKPFLQQKKSVN</sequence>
<keyword evidence="1" id="KW-0540">Nuclease</keyword>
<keyword evidence="5" id="KW-0479">Metal-binding</keyword>
<keyword evidence="2" id="KW-0255">Endonuclease</keyword>
<evidence type="ECO:0000313" key="8">
    <source>
        <dbReference type="Proteomes" id="UP001217089"/>
    </source>
</evidence>
<reference evidence="7 8" key="1">
    <citation type="submission" date="2022-12" db="EMBL/GenBank/DDBJ databases">
        <title>Chromosome-level genome of Tegillarca granosa.</title>
        <authorList>
            <person name="Kim J."/>
        </authorList>
    </citation>
    <scope>NUCLEOTIDE SEQUENCE [LARGE SCALE GENOMIC DNA]</scope>
    <source>
        <strain evidence="7">Teg-2019</strain>
        <tissue evidence="7">Adductor muscle</tissue>
    </source>
</reference>
<comment type="caution">
    <text evidence="7">The sequence shown here is derived from an EMBL/GenBank/DDBJ whole genome shotgun (WGS) entry which is preliminary data.</text>
</comment>
<evidence type="ECO:0000256" key="5">
    <source>
        <dbReference type="PROSITE-ProRule" id="PRU00325"/>
    </source>
</evidence>
<dbReference type="Gene3D" id="3.90.320.10">
    <property type="match status" value="2"/>
</dbReference>